<dbReference type="Proteomes" id="UP000515125">
    <property type="component" value="Unplaced"/>
</dbReference>
<evidence type="ECO:0000256" key="3">
    <source>
        <dbReference type="ARBA" id="ARBA00023002"/>
    </source>
</evidence>
<dbReference type="InterPro" id="IPR018170">
    <property type="entry name" value="Aldo/ket_reductase_CS"/>
</dbReference>
<keyword evidence="8" id="KW-1185">Reference proteome</keyword>
<feature type="binding site" evidence="5">
    <location>
        <position position="119"/>
    </location>
    <ligand>
        <name>substrate</name>
    </ligand>
</feature>
<evidence type="ECO:0000259" key="7">
    <source>
        <dbReference type="Pfam" id="PF00248"/>
    </source>
</evidence>
<keyword evidence="2" id="KW-0521">NADP</keyword>
<dbReference type="SUPFAM" id="SSF51430">
    <property type="entry name" value="NAD(P)-linked oxidoreductase"/>
    <property type="match status" value="1"/>
</dbReference>
<protein>
    <submittedName>
        <fullName evidence="9">Uncharacterized protein LOC34621298</fullName>
    </submittedName>
</protein>
<name>A0A6P6S3G3_9EIME</name>
<proteinExistence type="inferred from homology"/>
<reference evidence="9" key="1">
    <citation type="submission" date="2025-08" db="UniProtKB">
        <authorList>
            <consortium name="RefSeq"/>
        </authorList>
    </citation>
    <scope>IDENTIFICATION</scope>
</reference>
<evidence type="ECO:0000256" key="2">
    <source>
        <dbReference type="ARBA" id="ARBA00022857"/>
    </source>
</evidence>
<sequence length="298" mass="33531">MAAPGLAGTDLLASAKCHTLHNGVSMPLLGLGTWRLHGNKLRGGVFGALQEQYGLIDTASVYENEAEIRELLKEAGNPRVFLTSKLQPKDAQGTEAVLRAFDGTIQRLGVDQLDLYLIHWPGSSGVDTSDPENRRRRIESWRALEQLYEQKKVRAIGVSNFMVTHLENLMEDGAKIMPMVNQIEWHPMCWVPELIPFAKKHNITLQAYSSLGSGENRLLEHPVVKEIAKEIQQPPSVVLLRWALQQGLLVIPCSTSQEHLRENARIFDVQLSDDQMNKLSSIHEEGQHRFCWNPHKIA</sequence>
<evidence type="ECO:0000256" key="6">
    <source>
        <dbReference type="PIRSR" id="PIRSR000097-3"/>
    </source>
</evidence>
<feature type="site" description="Lowers pKa of active site Tyr" evidence="6">
    <location>
        <position position="85"/>
    </location>
</feature>
<evidence type="ECO:0000313" key="8">
    <source>
        <dbReference type="Proteomes" id="UP000515125"/>
    </source>
</evidence>
<evidence type="ECO:0000313" key="9">
    <source>
        <dbReference type="RefSeq" id="XP_026194237.1"/>
    </source>
</evidence>
<keyword evidence="3" id="KW-0560">Oxidoreductase</keyword>
<evidence type="ECO:0000256" key="5">
    <source>
        <dbReference type="PIRSR" id="PIRSR000097-2"/>
    </source>
</evidence>
<dbReference type="PROSITE" id="PS00062">
    <property type="entry name" value="ALDOKETO_REDUCTASE_2"/>
    <property type="match status" value="1"/>
</dbReference>
<dbReference type="Pfam" id="PF00248">
    <property type="entry name" value="Aldo_ket_red"/>
    <property type="match status" value="1"/>
</dbReference>
<evidence type="ECO:0000256" key="1">
    <source>
        <dbReference type="ARBA" id="ARBA00007905"/>
    </source>
</evidence>
<evidence type="ECO:0000256" key="4">
    <source>
        <dbReference type="PIRSR" id="PIRSR000097-1"/>
    </source>
</evidence>
<dbReference type="PRINTS" id="PR00069">
    <property type="entry name" value="ALDKETRDTASE"/>
</dbReference>
<dbReference type="InterPro" id="IPR036812">
    <property type="entry name" value="NAD(P)_OxRdtase_dom_sf"/>
</dbReference>
<dbReference type="OrthoDB" id="416253at2759"/>
<dbReference type="AlphaFoldDB" id="A0A6P6S3G3"/>
<accession>A0A6P6S3G3</accession>
<dbReference type="PIRSF" id="PIRSF000097">
    <property type="entry name" value="AKR"/>
    <property type="match status" value="1"/>
</dbReference>
<comment type="similarity">
    <text evidence="1">Belongs to the aldo/keto reductase family.</text>
</comment>
<gene>
    <name evidence="9" type="primary">LOC34621298</name>
</gene>
<dbReference type="GO" id="GO:0016616">
    <property type="term" value="F:oxidoreductase activity, acting on the CH-OH group of donors, NAD or NADP as acceptor"/>
    <property type="evidence" value="ECO:0007669"/>
    <property type="project" value="UniProtKB-ARBA"/>
</dbReference>
<dbReference type="Gene3D" id="3.20.20.100">
    <property type="entry name" value="NADP-dependent oxidoreductase domain"/>
    <property type="match status" value="1"/>
</dbReference>
<dbReference type="PANTHER" id="PTHR43827:SF3">
    <property type="entry name" value="NADP-DEPENDENT OXIDOREDUCTASE DOMAIN-CONTAINING PROTEIN"/>
    <property type="match status" value="1"/>
</dbReference>
<dbReference type="InterPro" id="IPR023210">
    <property type="entry name" value="NADP_OxRdtase_dom"/>
</dbReference>
<feature type="domain" description="NADP-dependent oxidoreductase" evidence="7">
    <location>
        <begin position="29"/>
        <end position="283"/>
    </location>
</feature>
<dbReference type="GeneID" id="34621298"/>
<dbReference type="PANTHER" id="PTHR43827">
    <property type="entry name" value="2,5-DIKETO-D-GLUCONIC ACID REDUCTASE"/>
    <property type="match status" value="1"/>
</dbReference>
<organism evidence="8 9">
    <name type="scientific">Cyclospora cayetanensis</name>
    <dbReference type="NCBI Taxonomy" id="88456"/>
    <lineage>
        <taxon>Eukaryota</taxon>
        <taxon>Sar</taxon>
        <taxon>Alveolata</taxon>
        <taxon>Apicomplexa</taxon>
        <taxon>Conoidasida</taxon>
        <taxon>Coccidia</taxon>
        <taxon>Eucoccidiorida</taxon>
        <taxon>Eimeriorina</taxon>
        <taxon>Eimeriidae</taxon>
        <taxon>Cyclospora</taxon>
    </lineage>
</organism>
<dbReference type="RefSeq" id="XP_026194237.1">
    <property type="nucleotide sequence ID" value="XM_026338452.1"/>
</dbReference>
<dbReference type="FunFam" id="3.20.20.100:FF:000002">
    <property type="entry name" value="2,5-diketo-D-gluconic acid reductase A"/>
    <property type="match status" value="1"/>
</dbReference>
<feature type="active site" description="Proton donor" evidence="4">
    <location>
        <position position="62"/>
    </location>
</feature>
<dbReference type="InterPro" id="IPR020471">
    <property type="entry name" value="AKR"/>
</dbReference>